<feature type="non-terminal residue" evidence="1">
    <location>
        <position position="1"/>
    </location>
</feature>
<organism evidence="1 2">
    <name type="scientific">Gigaspora margarita</name>
    <dbReference type="NCBI Taxonomy" id="4874"/>
    <lineage>
        <taxon>Eukaryota</taxon>
        <taxon>Fungi</taxon>
        <taxon>Fungi incertae sedis</taxon>
        <taxon>Mucoromycota</taxon>
        <taxon>Glomeromycotina</taxon>
        <taxon>Glomeromycetes</taxon>
        <taxon>Diversisporales</taxon>
        <taxon>Gigasporaceae</taxon>
        <taxon>Gigaspora</taxon>
    </lineage>
</organism>
<dbReference type="SUPFAM" id="SSF53098">
    <property type="entry name" value="Ribonuclease H-like"/>
    <property type="match status" value="1"/>
</dbReference>
<evidence type="ECO:0000313" key="1">
    <source>
        <dbReference type="EMBL" id="CAG8844535.1"/>
    </source>
</evidence>
<name>A0ABN7WZS4_GIGMA</name>
<dbReference type="EMBL" id="CAJVQB010076309">
    <property type="protein sequence ID" value="CAG8844535.1"/>
    <property type="molecule type" value="Genomic_DNA"/>
</dbReference>
<accession>A0ABN7WZS4</accession>
<gene>
    <name evidence="1" type="ORF">GMARGA_LOCUS37153</name>
</gene>
<dbReference type="Proteomes" id="UP000789901">
    <property type="component" value="Unassembled WGS sequence"/>
</dbReference>
<sequence length="452" mass="52441">NRQTKLMQGFTRQLSIQKLTIISLMQNIYYFSKNNQAINQFSDLCQLNHLQTINWKQLYFEQEPIVLKSNNKNFNQTIQSRNEYATYENPISRYVFLKAISFVIEHKVIKEILNSNYWSILIDESTMFTSKHLAIVTKHLFENKPILCYLEMIELDDCEAESITANLKRFILAKLLNIEYLVHFGSDGASTMLGHQNGVAAHLKKYNLFITKNHCIAHHLHLVGQDATKKVLYFAKYKKLVKGIYTYFSSSYKRLLALKMVQNTLEEPELMILNIVLTQWLSLSNVIYNFHQNLELIKEALLDEAANNTQAATLLADINQTFEIITMFLADYFFIMDKLIPQFIGNNDVLSTYSQNLLKYMDNNNLDITQAPIFISKFASATITSLNNHFPNRELYKAIKIYDPKQLPISNNDLANYSNEAINILGNFYGIEKIINEQQFIPLLDSKDLINE</sequence>
<evidence type="ECO:0000313" key="2">
    <source>
        <dbReference type="Proteomes" id="UP000789901"/>
    </source>
</evidence>
<keyword evidence="2" id="KW-1185">Reference proteome</keyword>
<protein>
    <submittedName>
        <fullName evidence="1">16921_t:CDS:1</fullName>
    </submittedName>
</protein>
<dbReference type="PANTHER" id="PTHR46880:SF5">
    <property type="entry name" value="DUF4371 DOMAIN-CONTAINING PROTEIN"/>
    <property type="match status" value="1"/>
</dbReference>
<proteinExistence type="predicted"/>
<comment type="caution">
    <text evidence="1">The sequence shown here is derived from an EMBL/GenBank/DDBJ whole genome shotgun (WGS) entry which is preliminary data.</text>
</comment>
<dbReference type="InterPro" id="IPR012337">
    <property type="entry name" value="RNaseH-like_sf"/>
</dbReference>
<dbReference type="PANTHER" id="PTHR46880">
    <property type="entry name" value="RAS-ASSOCIATING DOMAIN-CONTAINING PROTEIN"/>
    <property type="match status" value="1"/>
</dbReference>
<reference evidence="1 2" key="1">
    <citation type="submission" date="2021-06" db="EMBL/GenBank/DDBJ databases">
        <authorList>
            <person name="Kallberg Y."/>
            <person name="Tangrot J."/>
            <person name="Rosling A."/>
        </authorList>
    </citation>
    <scope>NUCLEOTIDE SEQUENCE [LARGE SCALE GENOMIC DNA]</scope>
    <source>
        <strain evidence="1 2">120-4 pot B 10/14</strain>
    </source>
</reference>